<reference evidence="1" key="1">
    <citation type="journal article" date="2014" name="Front. Microbiol.">
        <title>High frequency of phylogenetically diverse reductive dehalogenase-homologous genes in deep subseafloor sedimentary metagenomes.</title>
        <authorList>
            <person name="Kawai M."/>
            <person name="Futagami T."/>
            <person name="Toyoda A."/>
            <person name="Takaki Y."/>
            <person name="Nishi S."/>
            <person name="Hori S."/>
            <person name="Arai W."/>
            <person name="Tsubouchi T."/>
            <person name="Morono Y."/>
            <person name="Uchiyama I."/>
            <person name="Ito T."/>
            <person name="Fujiyama A."/>
            <person name="Inagaki F."/>
            <person name="Takami H."/>
        </authorList>
    </citation>
    <scope>NUCLEOTIDE SEQUENCE</scope>
    <source>
        <strain evidence="1">Expedition CK06-06</strain>
    </source>
</reference>
<comment type="caution">
    <text evidence="1">The sequence shown here is derived from an EMBL/GenBank/DDBJ whole genome shotgun (WGS) entry which is preliminary data.</text>
</comment>
<name>X1JES5_9ZZZZ</name>
<protein>
    <submittedName>
        <fullName evidence="1">Uncharacterized protein</fullName>
    </submittedName>
</protein>
<sequence>GDVYENQIWVGTIYGIVAAGTASVRYQDFYTA</sequence>
<organism evidence="1">
    <name type="scientific">marine sediment metagenome</name>
    <dbReference type="NCBI Taxonomy" id="412755"/>
    <lineage>
        <taxon>unclassified sequences</taxon>
        <taxon>metagenomes</taxon>
        <taxon>ecological metagenomes</taxon>
    </lineage>
</organism>
<feature type="non-terminal residue" evidence="1">
    <location>
        <position position="1"/>
    </location>
</feature>
<dbReference type="EMBL" id="BARU01042929">
    <property type="protein sequence ID" value="GAH76849.1"/>
    <property type="molecule type" value="Genomic_DNA"/>
</dbReference>
<gene>
    <name evidence="1" type="ORF">S03H2_65843</name>
</gene>
<proteinExistence type="predicted"/>
<accession>X1JES5</accession>
<evidence type="ECO:0000313" key="1">
    <source>
        <dbReference type="EMBL" id="GAH76849.1"/>
    </source>
</evidence>
<dbReference type="AlphaFoldDB" id="X1JES5"/>